<feature type="compositionally biased region" description="Low complexity" evidence="1">
    <location>
        <begin position="38"/>
        <end position="54"/>
    </location>
</feature>
<reference evidence="3" key="2">
    <citation type="journal article" date="2017" name="Nat. Plants">
        <title>The Aegilops tauschii genome reveals multiple impacts of transposons.</title>
        <authorList>
            <person name="Zhao G."/>
            <person name="Zou C."/>
            <person name="Li K."/>
            <person name="Wang K."/>
            <person name="Li T."/>
            <person name="Gao L."/>
            <person name="Zhang X."/>
            <person name="Wang H."/>
            <person name="Yang Z."/>
            <person name="Liu X."/>
            <person name="Jiang W."/>
            <person name="Mao L."/>
            <person name="Kong X."/>
            <person name="Jiao Y."/>
            <person name="Jia J."/>
        </authorList>
    </citation>
    <scope>NUCLEOTIDE SEQUENCE [LARGE SCALE GENOMIC DNA]</scope>
    <source>
        <strain evidence="3">cv. AL8/78</strain>
    </source>
</reference>
<proteinExistence type="predicted"/>
<reference evidence="2" key="5">
    <citation type="journal article" date="2021" name="G3 (Bethesda)">
        <title>Aegilops tauschii genome assembly Aet v5.0 features greater sequence contiguity and improved annotation.</title>
        <authorList>
            <person name="Wang L."/>
            <person name="Zhu T."/>
            <person name="Rodriguez J.C."/>
            <person name="Deal K.R."/>
            <person name="Dubcovsky J."/>
            <person name="McGuire P.E."/>
            <person name="Lux T."/>
            <person name="Spannagl M."/>
            <person name="Mayer K.F.X."/>
            <person name="Baldrich P."/>
            <person name="Meyers B.C."/>
            <person name="Huo N."/>
            <person name="Gu Y.Q."/>
            <person name="Zhou H."/>
            <person name="Devos K.M."/>
            <person name="Bennetzen J.L."/>
            <person name="Unver T."/>
            <person name="Budak H."/>
            <person name="Gulick P.J."/>
            <person name="Galiba G."/>
            <person name="Kalapos B."/>
            <person name="Nelson D.R."/>
            <person name="Li P."/>
            <person name="You F.M."/>
            <person name="Luo M.C."/>
            <person name="Dvorak J."/>
        </authorList>
    </citation>
    <scope>NUCLEOTIDE SEQUENCE [LARGE SCALE GENOMIC DNA]</scope>
    <source>
        <strain evidence="2">cv. AL8/78</strain>
    </source>
</reference>
<feature type="region of interest" description="Disordered" evidence="1">
    <location>
        <begin position="38"/>
        <end position="57"/>
    </location>
</feature>
<dbReference type="Proteomes" id="UP000015105">
    <property type="component" value="Chromosome 1D"/>
</dbReference>
<evidence type="ECO:0000256" key="1">
    <source>
        <dbReference type="SAM" id="MobiDB-lite"/>
    </source>
</evidence>
<sequence>AGEWLGQETWLTAAASLLGRSSSVEVGVCAAPRTESTDPCWSWSTTTTPSIRPPQLQQAGASQWMTSFLSG</sequence>
<dbReference type="Gramene" id="AET1Gv20731800.15">
    <property type="protein sequence ID" value="AET1Gv20731800.15"/>
    <property type="gene ID" value="AET1Gv20731800"/>
</dbReference>
<keyword evidence="3" id="KW-1185">Reference proteome</keyword>
<name>A0A452ZEC8_AEGTS</name>
<dbReference type="AlphaFoldDB" id="A0A452ZEC8"/>
<reference evidence="2" key="4">
    <citation type="submission" date="2019-03" db="UniProtKB">
        <authorList>
            <consortium name="EnsemblPlants"/>
        </authorList>
    </citation>
    <scope>IDENTIFICATION</scope>
</reference>
<evidence type="ECO:0000313" key="3">
    <source>
        <dbReference type="Proteomes" id="UP000015105"/>
    </source>
</evidence>
<reference evidence="2" key="3">
    <citation type="journal article" date="2017" name="Nature">
        <title>Genome sequence of the progenitor of the wheat D genome Aegilops tauschii.</title>
        <authorList>
            <person name="Luo M.C."/>
            <person name="Gu Y.Q."/>
            <person name="Puiu D."/>
            <person name="Wang H."/>
            <person name="Twardziok S.O."/>
            <person name="Deal K.R."/>
            <person name="Huo N."/>
            <person name="Zhu T."/>
            <person name="Wang L."/>
            <person name="Wang Y."/>
            <person name="McGuire P.E."/>
            <person name="Liu S."/>
            <person name="Long H."/>
            <person name="Ramasamy R.K."/>
            <person name="Rodriguez J.C."/>
            <person name="Van S.L."/>
            <person name="Yuan L."/>
            <person name="Wang Z."/>
            <person name="Xia Z."/>
            <person name="Xiao L."/>
            <person name="Anderson O.D."/>
            <person name="Ouyang S."/>
            <person name="Liang Y."/>
            <person name="Zimin A.V."/>
            <person name="Pertea G."/>
            <person name="Qi P."/>
            <person name="Bennetzen J.L."/>
            <person name="Dai X."/>
            <person name="Dawson M.W."/>
            <person name="Muller H.G."/>
            <person name="Kugler K."/>
            <person name="Rivarola-Duarte L."/>
            <person name="Spannagl M."/>
            <person name="Mayer K.F.X."/>
            <person name="Lu F.H."/>
            <person name="Bevan M.W."/>
            <person name="Leroy P."/>
            <person name="Li P."/>
            <person name="You F.M."/>
            <person name="Sun Q."/>
            <person name="Liu Z."/>
            <person name="Lyons E."/>
            <person name="Wicker T."/>
            <person name="Salzberg S.L."/>
            <person name="Devos K.M."/>
            <person name="Dvorak J."/>
        </authorList>
    </citation>
    <scope>NUCLEOTIDE SEQUENCE [LARGE SCALE GENOMIC DNA]</scope>
    <source>
        <strain evidence="2">cv. AL8/78</strain>
    </source>
</reference>
<evidence type="ECO:0000313" key="2">
    <source>
        <dbReference type="EnsemblPlants" id="AET1Gv20731800.15"/>
    </source>
</evidence>
<reference evidence="3" key="1">
    <citation type="journal article" date="2014" name="Science">
        <title>Ancient hybridizations among the ancestral genomes of bread wheat.</title>
        <authorList>
            <consortium name="International Wheat Genome Sequencing Consortium,"/>
            <person name="Marcussen T."/>
            <person name="Sandve S.R."/>
            <person name="Heier L."/>
            <person name="Spannagl M."/>
            <person name="Pfeifer M."/>
            <person name="Jakobsen K.S."/>
            <person name="Wulff B.B."/>
            <person name="Steuernagel B."/>
            <person name="Mayer K.F."/>
            <person name="Olsen O.A."/>
        </authorList>
    </citation>
    <scope>NUCLEOTIDE SEQUENCE [LARGE SCALE GENOMIC DNA]</scope>
    <source>
        <strain evidence="3">cv. AL8/78</strain>
    </source>
</reference>
<dbReference type="EnsemblPlants" id="AET1Gv20731800.15">
    <property type="protein sequence ID" value="AET1Gv20731800.15"/>
    <property type="gene ID" value="AET1Gv20731800"/>
</dbReference>
<accession>A0A452ZEC8</accession>
<organism evidence="2 3">
    <name type="scientific">Aegilops tauschii subsp. strangulata</name>
    <name type="common">Goatgrass</name>
    <dbReference type="NCBI Taxonomy" id="200361"/>
    <lineage>
        <taxon>Eukaryota</taxon>
        <taxon>Viridiplantae</taxon>
        <taxon>Streptophyta</taxon>
        <taxon>Embryophyta</taxon>
        <taxon>Tracheophyta</taxon>
        <taxon>Spermatophyta</taxon>
        <taxon>Magnoliopsida</taxon>
        <taxon>Liliopsida</taxon>
        <taxon>Poales</taxon>
        <taxon>Poaceae</taxon>
        <taxon>BOP clade</taxon>
        <taxon>Pooideae</taxon>
        <taxon>Triticodae</taxon>
        <taxon>Triticeae</taxon>
        <taxon>Triticinae</taxon>
        <taxon>Aegilops</taxon>
    </lineage>
</organism>
<protein>
    <submittedName>
        <fullName evidence="2">Uncharacterized protein</fullName>
    </submittedName>
</protein>